<feature type="transmembrane region" description="Helical" evidence="2">
    <location>
        <begin position="359"/>
        <end position="381"/>
    </location>
</feature>
<feature type="region of interest" description="Disordered" evidence="1">
    <location>
        <begin position="327"/>
        <end position="354"/>
    </location>
</feature>
<keyword evidence="2" id="KW-0812">Transmembrane</keyword>
<keyword evidence="3" id="KW-0732">Signal</keyword>
<evidence type="ECO:0000313" key="4">
    <source>
        <dbReference type="EMBL" id="CAE0404895.1"/>
    </source>
</evidence>
<feature type="compositionally biased region" description="Low complexity" evidence="1">
    <location>
        <begin position="111"/>
        <end position="128"/>
    </location>
</feature>
<feature type="region of interest" description="Disordered" evidence="1">
    <location>
        <begin position="111"/>
        <end position="137"/>
    </location>
</feature>
<keyword evidence="2" id="KW-1133">Transmembrane helix</keyword>
<dbReference type="AlphaFoldDB" id="A0A7S3P4T7"/>
<dbReference type="EMBL" id="HBIM01003454">
    <property type="protein sequence ID" value="CAE0404895.1"/>
    <property type="molecule type" value="Transcribed_RNA"/>
</dbReference>
<reference evidence="4" key="1">
    <citation type="submission" date="2021-01" db="EMBL/GenBank/DDBJ databases">
        <authorList>
            <person name="Corre E."/>
            <person name="Pelletier E."/>
            <person name="Niang G."/>
            <person name="Scheremetjew M."/>
            <person name="Finn R."/>
            <person name="Kale V."/>
            <person name="Holt S."/>
            <person name="Cochrane G."/>
            <person name="Meng A."/>
            <person name="Brown T."/>
            <person name="Cohen L."/>
        </authorList>
    </citation>
    <scope>NUCLEOTIDE SEQUENCE</scope>
    <source>
        <strain evidence="4">CCMP127</strain>
    </source>
</reference>
<evidence type="ECO:0000256" key="2">
    <source>
        <dbReference type="SAM" id="Phobius"/>
    </source>
</evidence>
<keyword evidence="2" id="KW-0472">Membrane</keyword>
<sequence length="387" mass="41206">MKMLIKMRLLFFVLLQSVSAVAALAQATPPPTRIRHPSGLQPEVDTATLPTVAAITTYAKKGGGNKEDSVGYPFPLPSAGTTTTTSTTTDPPPPLTTAMTPTAAATTAATATTTTTPATTFSMPTTTTQEGGGNIKEDSIVGFPPVSSTIASSSTTEAKPTEENAAVVADPTITTSVEDQDDEGVVITTATTGSTAGSTAEWLPATQYIPHHWNLRTFVVTIAGSSRTATTTEATLTEALYLEMTLYLEQRFGGSVETLELFVETVAANMWEYSGSVSFVPQQSTVEAILHEVQVWQAQIDFLQVWVVAQRGTVVRVVMGTGQVIGEQPPAVEAQEEEEEEEEEGEEDENRSEIQQQDFVSASTMVMMTTTAISILAGILLTRNILF</sequence>
<organism evidence="4">
    <name type="scientific">Amphora coffeiformis</name>
    <dbReference type="NCBI Taxonomy" id="265554"/>
    <lineage>
        <taxon>Eukaryota</taxon>
        <taxon>Sar</taxon>
        <taxon>Stramenopiles</taxon>
        <taxon>Ochrophyta</taxon>
        <taxon>Bacillariophyta</taxon>
        <taxon>Bacillariophyceae</taxon>
        <taxon>Bacillariophycidae</taxon>
        <taxon>Thalassiophysales</taxon>
        <taxon>Catenulaceae</taxon>
        <taxon>Amphora</taxon>
    </lineage>
</organism>
<protein>
    <recommendedName>
        <fullName evidence="5">Subtilisin</fullName>
    </recommendedName>
</protein>
<feature type="compositionally biased region" description="Acidic residues" evidence="1">
    <location>
        <begin position="334"/>
        <end position="350"/>
    </location>
</feature>
<accession>A0A7S3P4T7</accession>
<gene>
    <name evidence="4" type="ORF">ACOF00016_LOCUS2982</name>
</gene>
<evidence type="ECO:0000256" key="1">
    <source>
        <dbReference type="SAM" id="MobiDB-lite"/>
    </source>
</evidence>
<feature type="signal peptide" evidence="3">
    <location>
        <begin position="1"/>
        <end position="20"/>
    </location>
</feature>
<evidence type="ECO:0008006" key="5">
    <source>
        <dbReference type="Google" id="ProtNLM"/>
    </source>
</evidence>
<feature type="chain" id="PRO_5031259331" description="Subtilisin" evidence="3">
    <location>
        <begin position="21"/>
        <end position="387"/>
    </location>
</feature>
<name>A0A7S3P4T7_9STRA</name>
<proteinExistence type="predicted"/>
<evidence type="ECO:0000256" key="3">
    <source>
        <dbReference type="SAM" id="SignalP"/>
    </source>
</evidence>